<name>A0A3B0YWT3_9ZZZZ</name>
<gene>
    <name evidence="1" type="ORF">MNBD_GAMMA14-1569</name>
</gene>
<proteinExistence type="predicted"/>
<evidence type="ECO:0000313" key="1">
    <source>
        <dbReference type="EMBL" id="VAW81100.1"/>
    </source>
</evidence>
<sequence>MPPEESMPKWDVALAAMARDACKHKAAPLTLDDFHHLAAEHAIRLDDIMETMFLLAINGEWRYTDTSGNEQPLDQETLDKLYVKRRLSEKDLATFDGGWEPRQV</sequence>
<reference evidence="1" key="1">
    <citation type="submission" date="2018-06" db="EMBL/GenBank/DDBJ databases">
        <authorList>
            <person name="Zhirakovskaya E."/>
        </authorList>
    </citation>
    <scope>NUCLEOTIDE SEQUENCE</scope>
</reference>
<dbReference type="EMBL" id="UOFM01000383">
    <property type="protein sequence ID" value="VAW81100.1"/>
    <property type="molecule type" value="Genomic_DNA"/>
</dbReference>
<organism evidence="1">
    <name type="scientific">hydrothermal vent metagenome</name>
    <dbReference type="NCBI Taxonomy" id="652676"/>
    <lineage>
        <taxon>unclassified sequences</taxon>
        <taxon>metagenomes</taxon>
        <taxon>ecological metagenomes</taxon>
    </lineage>
</organism>
<accession>A0A3B0YWT3</accession>
<dbReference type="AlphaFoldDB" id="A0A3B0YWT3"/>
<protein>
    <submittedName>
        <fullName evidence="1">Uncharacterized protein</fullName>
    </submittedName>
</protein>